<evidence type="ECO:0000256" key="2">
    <source>
        <dbReference type="PROSITE-ProRule" id="PRU00703"/>
    </source>
</evidence>
<dbReference type="SUPFAM" id="SSF54631">
    <property type="entry name" value="CBS-domain pair"/>
    <property type="match status" value="1"/>
</dbReference>
<dbReference type="PANTHER" id="PTHR43080">
    <property type="entry name" value="CBS DOMAIN-CONTAINING PROTEIN CBSX3, MITOCHONDRIAL"/>
    <property type="match status" value="1"/>
</dbReference>
<dbReference type="Proteomes" id="UP000036449">
    <property type="component" value="Unassembled WGS sequence"/>
</dbReference>
<evidence type="ECO:0000313" key="6">
    <source>
        <dbReference type="Proteomes" id="UP000036449"/>
    </source>
</evidence>
<dbReference type="OrthoDB" id="9783590at2"/>
<proteinExistence type="predicted"/>
<dbReference type="InterPro" id="IPR000644">
    <property type="entry name" value="CBS_dom"/>
</dbReference>
<comment type="caution">
    <text evidence="5">The sequence shown here is derived from an EMBL/GenBank/DDBJ whole genome shotgun (WGS) entry which is preliminary data.</text>
</comment>
<dbReference type="PIRSF" id="PIRSF036990">
    <property type="entry name" value="UCP036990_CBS_BON"/>
    <property type="match status" value="1"/>
</dbReference>
<dbReference type="InterPro" id="IPR014004">
    <property type="entry name" value="Transpt-assoc_nodulatn_dom_bac"/>
</dbReference>
<dbReference type="AlphaFoldDB" id="A0A0J6SHU9"/>
<dbReference type="InterPro" id="IPR017080">
    <property type="entry name" value="UCP036990_CBS_BON"/>
</dbReference>
<dbReference type="SMART" id="SM00749">
    <property type="entry name" value="BON"/>
    <property type="match status" value="1"/>
</dbReference>
<dbReference type="CDD" id="cd04586">
    <property type="entry name" value="CBS_pair_BON_assoc"/>
    <property type="match status" value="1"/>
</dbReference>
<name>A0A0J6SHU9_9HYPH</name>
<keyword evidence="6" id="KW-1185">Reference proteome</keyword>
<dbReference type="Pfam" id="PF04972">
    <property type="entry name" value="BON"/>
    <property type="match status" value="1"/>
</dbReference>
<dbReference type="InterPro" id="IPR007055">
    <property type="entry name" value="BON_dom"/>
</dbReference>
<dbReference type="RefSeq" id="WP_048453675.1">
    <property type="nucleotide sequence ID" value="NZ_LABZ01000204.1"/>
</dbReference>
<accession>A0A0J6SHU9</accession>
<evidence type="ECO:0000313" key="5">
    <source>
        <dbReference type="EMBL" id="KMO33234.1"/>
    </source>
</evidence>
<dbReference type="InterPro" id="IPR051257">
    <property type="entry name" value="Diverse_CBS-Domain"/>
</dbReference>
<dbReference type="SMART" id="SM00116">
    <property type="entry name" value="CBS"/>
    <property type="match status" value="2"/>
</dbReference>
<evidence type="ECO:0000259" key="3">
    <source>
        <dbReference type="PROSITE" id="PS50914"/>
    </source>
</evidence>
<protein>
    <submittedName>
        <fullName evidence="5">Transporter</fullName>
    </submittedName>
</protein>
<feature type="domain" description="CBS" evidence="4">
    <location>
        <begin position="7"/>
        <end position="63"/>
    </location>
</feature>
<feature type="domain" description="CBS" evidence="4">
    <location>
        <begin position="94"/>
        <end position="159"/>
    </location>
</feature>
<keyword evidence="1 2" id="KW-0129">CBS domain</keyword>
<dbReference type="PROSITE" id="PS51371">
    <property type="entry name" value="CBS"/>
    <property type="match status" value="2"/>
</dbReference>
<dbReference type="Pfam" id="PF00571">
    <property type="entry name" value="CBS"/>
    <property type="match status" value="2"/>
</dbReference>
<dbReference type="Gene3D" id="3.10.580.10">
    <property type="entry name" value="CBS-domain"/>
    <property type="match status" value="1"/>
</dbReference>
<dbReference type="Gene3D" id="3.30.1340.30">
    <property type="match status" value="1"/>
</dbReference>
<dbReference type="PATRIC" id="fig|1187852.3.peg.2850"/>
<gene>
    <name evidence="5" type="ORF">VQ03_25345</name>
</gene>
<feature type="domain" description="BON" evidence="3">
    <location>
        <begin position="165"/>
        <end position="233"/>
    </location>
</feature>
<dbReference type="PANTHER" id="PTHR43080:SF26">
    <property type="entry name" value="REGULATORY PROTEIN"/>
    <property type="match status" value="1"/>
</dbReference>
<dbReference type="EMBL" id="LABZ01000204">
    <property type="protein sequence ID" value="KMO33234.1"/>
    <property type="molecule type" value="Genomic_DNA"/>
</dbReference>
<reference evidence="5 6" key="1">
    <citation type="submission" date="2015-03" db="EMBL/GenBank/DDBJ databases">
        <title>Genome sequencing of Methylobacterium tarhaniae DSM 25844.</title>
        <authorList>
            <person name="Chaudhry V."/>
            <person name="Patil P.B."/>
        </authorList>
    </citation>
    <scope>NUCLEOTIDE SEQUENCE [LARGE SCALE GENOMIC DNA]</scope>
    <source>
        <strain evidence="5 6">DSM 25844</strain>
    </source>
</reference>
<sequence length="241" mass="26418">MLARDIMHRDVVTVTPETPLGEIARLLIEKRFGAVPVTDEAGVLVGIVSEADLLHREELGTERRRNRWLDAFASIETLANAYRSARGQLARDVMARSVVTASPDASLTEIVELMERRRIRRVPIVEARPDGSEQLVGIVTRGDLVRALATLVPASPAPITDRALTDRRIRDMLLAELARQPWTDKAEGNVTVLDGVVHLWGAVTNEAEARALVTAAEGIPGVVAVRDHTFVAYWGADPIML</sequence>
<evidence type="ECO:0000256" key="1">
    <source>
        <dbReference type="ARBA" id="ARBA00023122"/>
    </source>
</evidence>
<evidence type="ECO:0000259" key="4">
    <source>
        <dbReference type="PROSITE" id="PS51371"/>
    </source>
</evidence>
<organism evidence="5 6">
    <name type="scientific">Methylobacterium tarhaniae</name>
    <dbReference type="NCBI Taxonomy" id="1187852"/>
    <lineage>
        <taxon>Bacteria</taxon>
        <taxon>Pseudomonadati</taxon>
        <taxon>Pseudomonadota</taxon>
        <taxon>Alphaproteobacteria</taxon>
        <taxon>Hyphomicrobiales</taxon>
        <taxon>Methylobacteriaceae</taxon>
        <taxon>Methylobacterium</taxon>
    </lineage>
</organism>
<dbReference type="InterPro" id="IPR046342">
    <property type="entry name" value="CBS_dom_sf"/>
</dbReference>
<dbReference type="PROSITE" id="PS50914">
    <property type="entry name" value="BON"/>
    <property type="match status" value="1"/>
</dbReference>